<protein>
    <recommendedName>
        <fullName evidence="5">Protein kinase domain-containing protein</fullName>
    </recommendedName>
</protein>
<dbReference type="AlphaFoldDB" id="A0A1R3S1C8"/>
<dbReference type="InterPro" id="IPR011009">
    <property type="entry name" value="Kinase-like_dom_sf"/>
</dbReference>
<dbReference type="InterPro" id="IPR000719">
    <property type="entry name" value="Prot_kinase_dom"/>
</dbReference>
<dbReference type="PROSITE" id="PS50011">
    <property type="entry name" value="PROTEIN_KINASE_DOM"/>
    <property type="match status" value="1"/>
</dbReference>
<dbReference type="STRING" id="602072.A0A1R3S1C8"/>
<keyword evidence="2" id="KW-0547">Nucleotide-binding</keyword>
<evidence type="ECO:0000313" key="6">
    <source>
        <dbReference type="EMBL" id="OOG00539.1"/>
    </source>
</evidence>
<dbReference type="GO" id="GO:0004674">
    <property type="term" value="F:protein serine/threonine kinase activity"/>
    <property type="evidence" value="ECO:0007669"/>
    <property type="project" value="TreeGrafter"/>
</dbReference>
<sequence>MASPSGIPFPPGISMQDVQGLGQSGMAALDPTTKHIIKFPFKDEERANCNREREIYQRLERSSLPRPSSLLKFYGSTDHGILLEYAEHGTLRRYLNGSTPPLPLPTLLSWAKQAAEALQFIHANGIMHGDVDCRKFFITECLDLKVGDFTRSSDATPEGVRADISDFGSALYEQVTGYLPYPGLPQDEKERMFRQMEFPDLTTVEVKGIIFPCWAGHYTSFAGVLEDIEQHIRALLGR</sequence>
<dbReference type="VEuPathDB" id="FungiDB:ASPCADRAFT_202391"/>
<evidence type="ECO:0000313" key="7">
    <source>
        <dbReference type="Proteomes" id="UP000188318"/>
    </source>
</evidence>
<gene>
    <name evidence="6" type="ORF">ASPCADRAFT_202391</name>
</gene>
<dbReference type="Gene3D" id="3.30.200.20">
    <property type="entry name" value="Phosphorylase Kinase, domain 1"/>
    <property type="match status" value="1"/>
</dbReference>
<dbReference type="InterPro" id="IPR051681">
    <property type="entry name" value="Ser/Thr_Kinases-Pseudokinases"/>
</dbReference>
<dbReference type="Pfam" id="PF07714">
    <property type="entry name" value="PK_Tyr_Ser-Thr"/>
    <property type="match status" value="1"/>
</dbReference>
<proteinExistence type="predicted"/>
<keyword evidence="7" id="KW-1185">Reference proteome</keyword>
<keyword evidence="4" id="KW-0067">ATP-binding</keyword>
<dbReference type="GO" id="GO:0005524">
    <property type="term" value="F:ATP binding"/>
    <property type="evidence" value="ECO:0007669"/>
    <property type="project" value="UniProtKB-KW"/>
</dbReference>
<evidence type="ECO:0000256" key="1">
    <source>
        <dbReference type="ARBA" id="ARBA00022679"/>
    </source>
</evidence>
<organism evidence="6 7">
    <name type="scientific">Aspergillus carbonarius (strain ITEM 5010)</name>
    <dbReference type="NCBI Taxonomy" id="602072"/>
    <lineage>
        <taxon>Eukaryota</taxon>
        <taxon>Fungi</taxon>
        <taxon>Dikarya</taxon>
        <taxon>Ascomycota</taxon>
        <taxon>Pezizomycotina</taxon>
        <taxon>Eurotiomycetes</taxon>
        <taxon>Eurotiomycetidae</taxon>
        <taxon>Eurotiales</taxon>
        <taxon>Aspergillaceae</taxon>
        <taxon>Aspergillus</taxon>
        <taxon>Aspergillus subgen. Circumdati</taxon>
    </lineage>
</organism>
<reference evidence="7" key="1">
    <citation type="journal article" date="2017" name="Genome Biol.">
        <title>Comparative genomics reveals high biological diversity and specific adaptations in the industrially and medically important fungal genus Aspergillus.</title>
        <authorList>
            <person name="de Vries R.P."/>
            <person name="Riley R."/>
            <person name="Wiebenga A."/>
            <person name="Aguilar-Osorio G."/>
            <person name="Amillis S."/>
            <person name="Uchima C.A."/>
            <person name="Anderluh G."/>
            <person name="Asadollahi M."/>
            <person name="Askin M."/>
            <person name="Barry K."/>
            <person name="Battaglia E."/>
            <person name="Bayram O."/>
            <person name="Benocci T."/>
            <person name="Braus-Stromeyer S.A."/>
            <person name="Caldana C."/>
            <person name="Canovas D."/>
            <person name="Cerqueira G.C."/>
            <person name="Chen F."/>
            <person name="Chen W."/>
            <person name="Choi C."/>
            <person name="Clum A."/>
            <person name="Dos Santos R.A."/>
            <person name="Damasio A.R."/>
            <person name="Diallinas G."/>
            <person name="Emri T."/>
            <person name="Fekete E."/>
            <person name="Flipphi M."/>
            <person name="Freyberg S."/>
            <person name="Gallo A."/>
            <person name="Gournas C."/>
            <person name="Habgood R."/>
            <person name="Hainaut M."/>
            <person name="Harispe M.L."/>
            <person name="Henrissat B."/>
            <person name="Hilden K.S."/>
            <person name="Hope R."/>
            <person name="Hossain A."/>
            <person name="Karabika E."/>
            <person name="Karaffa L."/>
            <person name="Karanyi Z."/>
            <person name="Krasevec N."/>
            <person name="Kuo A."/>
            <person name="Kusch H."/>
            <person name="LaButti K."/>
            <person name="Lagendijk E.L."/>
            <person name="Lapidus A."/>
            <person name="Levasseur A."/>
            <person name="Lindquist E."/>
            <person name="Lipzen A."/>
            <person name="Logrieco A.F."/>
            <person name="MacCabe A."/>
            <person name="Maekelae M.R."/>
            <person name="Malavazi I."/>
            <person name="Melin P."/>
            <person name="Meyer V."/>
            <person name="Mielnichuk N."/>
            <person name="Miskei M."/>
            <person name="Molnar A.P."/>
            <person name="Mule G."/>
            <person name="Ngan C.Y."/>
            <person name="Orejas M."/>
            <person name="Orosz E."/>
            <person name="Ouedraogo J.P."/>
            <person name="Overkamp K.M."/>
            <person name="Park H.-S."/>
            <person name="Perrone G."/>
            <person name="Piumi F."/>
            <person name="Punt P.J."/>
            <person name="Ram A.F."/>
            <person name="Ramon A."/>
            <person name="Rauscher S."/>
            <person name="Record E."/>
            <person name="Riano-Pachon D.M."/>
            <person name="Robert V."/>
            <person name="Roehrig J."/>
            <person name="Ruller R."/>
            <person name="Salamov A."/>
            <person name="Salih N.S."/>
            <person name="Samson R.A."/>
            <person name="Sandor E."/>
            <person name="Sanguinetti M."/>
            <person name="Schuetze T."/>
            <person name="Sepcic K."/>
            <person name="Shelest E."/>
            <person name="Sherlock G."/>
            <person name="Sophianopoulou V."/>
            <person name="Squina F.M."/>
            <person name="Sun H."/>
            <person name="Susca A."/>
            <person name="Todd R.B."/>
            <person name="Tsang A."/>
            <person name="Unkles S.E."/>
            <person name="van de Wiele N."/>
            <person name="van Rossen-Uffink D."/>
            <person name="Oliveira J.V."/>
            <person name="Vesth T.C."/>
            <person name="Visser J."/>
            <person name="Yu J.-H."/>
            <person name="Zhou M."/>
            <person name="Andersen M.R."/>
            <person name="Archer D.B."/>
            <person name="Baker S.E."/>
            <person name="Benoit I."/>
            <person name="Brakhage A.A."/>
            <person name="Braus G.H."/>
            <person name="Fischer R."/>
            <person name="Frisvad J.C."/>
            <person name="Goldman G.H."/>
            <person name="Houbraken J."/>
            <person name="Oakley B."/>
            <person name="Pocsi I."/>
            <person name="Scazzocchio C."/>
            <person name="Seiboth B."/>
            <person name="vanKuyk P.A."/>
            <person name="Wortman J."/>
            <person name="Dyer P.S."/>
            <person name="Grigoriev I.V."/>
        </authorList>
    </citation>
    <scope>NUCLEOTIDE SEQUENCE [LARGE SCALE GENOMIC DNA]</scope>
    <source>
        <strain evidence="7">ITEM 5010</strain>
    </source>
</reference>
<dbReference type="OMA" id="WAGHYTS"/>
<dbReference type="OrthoDB" id="1668230at2759"/>
<dbReference type="InterPro" id="IPR001245">
    <property type="entry name" value="Ser-Thr/Tyr_kinase_cat_dom"/>
</dbReference>
<evidence type="ECO:0000256" key="2">
    <source>
        <dbReference type="ARBA" id="ARBA00022741"/>
    </source>
</evidence>
<name>A0A1R3S1C8_ASPC5</name>
<accession>A0A1R3S1C8</accession>
<dbReference type="Gene3D" id="1.10.510.10">
    <property type="entry name" value="Transferase(Phosphotransferase) domain 1"/>
    <property type="match status" value="1"/>
</dbReference>
<evidence type="ECO:0000259" key="5">
    <source>
        <dbReference type="PROSITE" id="PS50011"/>
    </source>
</evidence>
<evidence type="ECO:0000256" key="4">
    <source>
        <dbReference type="ARBA" id="ARBA00022840"/>
    </source>
</evidence>
<feature type="domain" description="Protein kinase" evidence="5">
    <location>
        <begin position="13"/>
        <end position="238"/>
    </location>
</feature>
<keyword evidence="3" id="KW-0418">Kinase</keyword>
<keyword evidence="1" id="KW-0808">Transferase</keyword>
<evidence type="ECO:0000256" key="3">
    <source>
        <dbReference type="ARBA" id="ARBA00022777"/>
    </source>
</evidence>
<dbReference type="PANTHER" id="PTHR44329">
    <property type="entry name" value="SERINE/THREONINE-PROTEIN KINASE TNNI3K-RELATED"/>
    <property type="match status" value="1"/>
</dbReference>
<dbReference type="Proteomes" id="UP000188318">
    <property type="component" value="Unassembled WGS sequence"/>
</dbReference>
<dbReference type="EMBL" id="KV907493">
    <property type="protein sequence ID" value="OOG00539.1"/>
    <property type="molecule type" value="Genomic_DNA"/>
</dbReference>
<dbReference type="SUPFAM" id="SSF56112">
    <property type="entry name" value="Protein kinase-like (PK-like)"/>
    <property type="match status" value="1"/>
</dbReference>
<dbReference type="PANTHER" id="PTHR44329:SF288">
    <property type="entry name" value="MITOGEN-ACTIVATED PROTEIN KINASE KINASE KINASE 20"/>
    <property type="match status" value="1"/>
</dbReference>